<evidence type="ECO:0000313" key="3">
    <source>
        <dbReference type="Proteomes" id="UP000007076"/>
    </source>
</evidence>
<evidence type="ECO:0000313" key="2">
    <source>
        <dbReference type="EMBL" id="BAJ29826.1"/>
    </source>
</evidence>
<dbReference type="KEGG" id="ksk:KSE_40340"/>
<feature type="region of interest" description="Disordered" evidence="1">
    <location>
        <begin position="1"/>
        <end position="51"/>
    </location>
</feature>
<organism evidence="2 3">
    <name type="scientific">Kitasatospora setae (strain ATCC 33774 / DSM 43861 / JCM 3304 / KCC A-0304 / NBRC 14216 / KM-6054)</name>
    <name type="common">Streptomyces setae</name>
    <dbReference type="NCBI Taxonomy" id="452652"/>
    <lineage>
        <taxon>Bacteria</taxon>
        <taxon>Bacillati</taxon>
        <taxon>Actinomycetota</taxon>
        <taxon>Actinomycetes</taxon>
        <taxon>Kitasatosporales</taxon>
        <taxon>Streptomycetaceae</taxon>
        <taxon>Kitasatospora</taxon>
    </lineage>
</organism>
<dbReference type="PATRIC" id="fig|452652.3.peg.4030"/>
<feature type="compositionally biased region" description="Basic and acidic residues" evidence="1">
    <location>
        <begin position="23"/>
        <end position="36"/>
    </location>
</feature>
<dbReference type="AlphaFoldDB" id="E4NEP0"/>
<proteinExistence type="predicted"/>
<name>E4NEP0_KITSK</name>
<dbReference type="Proteomes" id="UP000007076">
    <property type="component" value="Chromosome"/>
</dbReference>
<protein>
    <submittedName>
        <fullName evidence="2">Uncharacterized protein</fullName>
    </submittedName>
</protein>
<evidence type="ECO:0000256" key="1">
    <source>
        <dbReference type="SAM" id="MobiDB-lite"/>
    </source>
</evidence>
<accession>E4NEP0</accession>
<reference evidence="2 3" key="1">
    <citation type="journal article" date="2010" name="DNA Res.">
        <title>Genome sequence of Kitasatospora setae NBRC 14216T: an evolutionary snapshot of the family Streptomycetaceae.</title>
        <authorList>
            <person name="Ichikawa N."/>
            <person name="Oguchi A."/>
            <person name="Ikeda H."/>
            <person name="Ishikawa J."/>
            <person name="Kitani S."/>
            <person name="Watanabe Y."/>
            <person name="Nakamura S."/>
            <person name="Katano Y."/>
            <person name="Kishi E."/>
            <person name="Sasagawa M."/>
            <person name="Ankai A."/>
            <person name="Fukui S."/>
            <person name="Hashimoto Y."/>
            <person name="Kamata S."/>
            <person name="Otoguro M."/>
            <person name="Tanikawa S."/>
            <person name="Nihira T."/>
            <person name="Horinouchi S."/>
            <person name="Ohnishi Y."/>
            <person name="Hayakawa M."/>
            <person name="Kuzuyama T."/>
            <person name="Arisawa A."/>
            <person name="Nomoto F."/>
            <person name="Miura H."/>
            <person name="Takahashi Y."/>
            <person name="Fujita N."/>
        </authorList>
    </citation>
    <scope>NUCLEOTIDE SEQUENCE [LARGE SCALE GENOMIC DNA]</scope>
    <source>
        <strain evidence="3">ATCC 33774 / DSM 43861 / JCM 3304 / KCC A-0304 / NBRC 14216 / KM-6054</strain>
    </source>
</reference>
<sequence length="51" mass="5886">MLNNETYVHNPHTWSGHLGLSPHRGDRRSGRPETPKPPELVTIRHFTNKES</sequence>
<dbReference type="STRING" id="452652.KSE_40340"/>
<gene>
    <name evidence="2" type="ordered locus">KSE_40340</name>
</gene>
<dbReference type="EMBL" id="AP010968">
    <property type="protein sequence ID" value="BAJ29826.1"/>
    <property type="molecule type" value="Genomic_DNA"/>
</dbReference>
<dbReference type="HOGENOM" id="CLU_3099826_0_0_11"/>
<keyword evidence="3" id="KW-1185">Reference proteome</keyword>